<reference evidence="1" key="1">
    <citation type="submission" date="2014-09" db="EMBL/GenBank/DDBJ databases">
        <authorList>
            <person name="Magalhaes I.L.F."/>
            <person name="Oliveira U."/>
            <person name="Santos F.R."/>
            <person name="Vidigal T.H.D.A."/>
            <person name="Brescovit A.D."/>
            <person name="Santos A.J."/>
        </authorList>
    </citation>
    <scope>NUCLEOTIDE SEQUENCE</scope>
    <source>
        <tissue evidence="1">Shoot tissue taken approximately 20 cm above the soil surface</tissue>
    </source>
</reference>
<dbReference type="EMBL" id="GBRH01202113">
    <property type="protein sequence ID" value="JAD95782.1"/>
    <property type="molecule type" value="Transcribed_RNA"/>
</dbReference>
<dbReference type="AlphaFoldDB" id="A0A0A9EIA7"/>
<name>A0A0A9EIA7_ARUDO</name>
<accession>A0A0A9EIA7</accession>
<organism evidence="1">
    <name type="scientific">Arundo donax</name>
    <name type="common">Giant reed</name>
    <name type="synonym">Donax arundinaceus</name>
    <dbReference type="NCBI Taxonomy" id="35708"/>
    <lineage>
        <taxon>Eukaryota</taxon>
        <taxon>Viridiplantae</taxon>
        <taxon>Streptophyta</taxon>
        <taxon>Embryophyta</taxon>
        <taxon>Tracheophyta</taxon>
        <taxon>Spermatophyta</taxon>
        <taxon>Magnoliopsida</taxon>
        <taxon>Liliopsida</taxon>
        <taxon>Poales</taxon>
        <taxon>Poaceae</taxon>
        <taxon>PACMAD clade</taxon>
        <taxon>Arundinoideae</taxon>
        <taxon>Arundineae</taxon>
        <taxon>Arundo</taxon>
    </lineage>
</organism>
<proteinExistence type="predicted"/>
<protein>
    <submittedName>
        <fullName evidence="1">Uncharacterized protein</fullName>
    </submittedName>
</protein>
<evidence type="ECO:0000313" key="1">
    <source>
        <dbReference type="EMBL" id="JAD95782.1"/>
    </source>
</evidence>
<sequence length="99" mass="11183">MDTACLRSPLTRNLVYEVCALLHSRSYHCHALRYVRCSRTDLRPCQTLVSASPSRGSTRRLAALPDVDDFFWEKDPTPILDTIDAPIHLKNLSRAETVG</sequence>
<reference evidence="1" key="2">
    <citation type="journal article" date="2015" name="Data Brief">
        <title>Shoot transcriptome of the giant reed, Arundo donax.</title>
        <authorList>
            <person name="Barrero R.A."/>
            <person name="Guerrero F.D."/>
            <person name="Moolhuijzen P."/>
            <person name="Goolsby J.A."/>
            <person name="Tidwell J."/>
            <person name="Bellgard S.E."/>
            <person name="Bellgard M.I."/>
        </authorList>
    </citation>
    <scope>NUCLEOTIDE SEQUENCE</scope>
    <source>
        <tissue evidence="1">Shoot tissue taken approximately 20 cm above the soil surface</tissue>
    </source>
</reference>